<dbReference type="InterPro" id="IPR029065">
    <property type="entry name" value="Enolase_C-like"/>
</dbReference>
<evidence type="ECO:0000313" key="3">
    <source>
        <dbReference type="EMBL" id="SPF75731.1"/>
    </source>
</evidence>
<sequence length="378" mass="41705">MKITDIGVIELYAPCPESDRGHDTAFSICLIRVNTDSGLMGIAEIDTIPSIANAIISAPFRSSKQCGLREILIGTDPLELSDRWHDMIEQTSLIGRRGVVMHAISGIDIALWDLKGKALGQSVTQMLGGPKHNRIPGYVTIYPLGRCPDDARRKIDKALDTYNPRGVKIAADRFWHTDPDLAETLIRTVREHLGPDHPLMVDAISAFDTVEDVHRMLPVLRECNIHWLEAPLPLDDIDGHALLKGCGLPVGVGDLGLTVPLEWRPYFETGIVDIAQPDLSHVGGLSGLVKLDEMAAKFGCSRIAPHGWNSNLTLGANLHVLASRDTLELAEFSTSNSPLRWQVTKENIPFDDDGYLCPPEGHGLGLEIDWEKIEQYRR</sequence>
<dbReference type="OrthoDB" id="9802699at2"/>
<feature type="domain" description="Mandelate racemase/muconate lactonizing enzyme C-terminal" evidence="2">
    <location>
        <begin position="148"/>
        <end position="249"/>
    </location>
</feature>
<dbReference type="Proteomes" id="UP000244911">
    <property type="component" value="Unassembled WGS sequence"/>
</dbReference>
<dbReference type="SFLD" id="SFLDS00001">
    <property type="entry name" value="Enolase"/>
    <property type="match status" value="1"/>
</dbReference>
<protein>
    <submittedName>
        <fullName evidence="3">D-galactarolactone cycloisomerase</fullName>
        <ecNumber evidence="3">5.5.1.27</ecNumber>
    </submittedName>
</protein>
<gene>
    <name evidence="3" type="primary">gci</name>
    <name evidence="3" type="ORF">ALP8811_00725</name>
</gene>
<dbReference type="SMART" id="SM00922">
    <property type="entry name" value="MR_MLE"/>
    <property type="match status" value="1"/>
</dbReference>
<dbReference type="GO" id="GO:0016853">
    <property type="term" value="F:isomerase activity"/>
    <property type="evidence" value="ECO:0007669"/>
    <property type="project" value="UniProtKB-KW"/>
</dbReference>
<dbReference type="Pfam" id="PF13378">
    <property type="entry name" value="MR_MLE_C"/>
    <property type="match status" value="1"/>
</dbReference>
<dbReference type="EC" id="5.5.1.27" evidence="3"/>
<keyword evidence="4" id="KW-1185">Reference proteome</keyword>
<evidence type="ECO:0000256" key="1">
    <source>
        <dbReference type="ARBA" id="ARBA00023239"/>
    </source>
</evidence>
<evidence type="ECO:0000313" key="4">
    <source>
        <dbReference type="Proteomes" id="UP000244911"/>
    </source>
</evidence>
<keyword evidence="1" id="KW-0456">Lyase</keyword>
<dbReference type="InterPro" id="IPR013342">
    <property type="entry name" value="Mandelate_racemase_C"/>
</dbReference>
<name>A0A2R8AI54_9RHOB</name>
<dbReference type="SUPFAM" id="SSF51604">
    <property type="entry name" value="Enolase C-terminal domain-like"/>
    <property type="match status" value="1"/>
</dbReference>
<proteinExistence type="predicted"/>
<dbReference type="GO" id="GO:0016829">
    <property type="term" value="F:lyase activity"/>
    <property type="evidence" value="ECO:0007669"/>
    <property type="project" value="UniProtKB-KW"/>
</dbReference>
<dbReference type="SUPFAM" id="SSF54826">
    <property type="entry name" value="Enolase N-terminal domain-like"/>
    <property type="match status" value="1"/>
</dbReference>
<dbReference type="InterPro" id="IPR029017">
    <property type="entry name" value="Enolase-like_N"/>
</dbReference>
<reference evidence="4" key="1">
    <citation type="submission" date="2018-03" db="EMBL/GenBank/DDBJ databases">
        <authorList>
            <person name="Rodrigo-Torres L."/>
            <person name="Arahal R. D."/>
            <person name="Lucena T."/>
        </authorList>
    </citation>
    <scope>NUCLEOTIDE SEQUENCE [LARGE SCALE GENOMIC DNA]</scope>
    <source>
        <strain evidence="4">CECT 8811</strain>
    </source>
</reference>
<dbReference type="InterPro" id="IPR036849">
    <property type="entry name" value="Enolase-like_C_sf"/>
</dbReference>
<keyword evidence="3" id="KW-0413">Isomerase</keyword>
<dbReference type="PANTHER" id="PTHR48080:SF2">
    <property type="entry name" value="D-GALACTONATE DEHYDRATASE"/>
    <property type="match status" value="1"/>
</dbReference>
<dbReference type="CDD" id="cd03316">
    <property type="entry name" value="MR_like"/>
    <property type="match status" value="1"/>
</dbReference>
<dbReference type="RefSeq" id="WP_108855804.1">
    <property type="nucleotide sequence ID" value="NZ_OMOI01000001.1"/>
</dbReference>
<dbReference type="PANTHER" id="PTHR48080">
    <property type="entry name" value="D-GALACTONATE DEHYDRATASE-RELATED"/>
    <property type="match status" value="1"/>
</dbReference>
<dbReference type="Gene3D" id="3.30.390.10">
    <property type="entry name" value="Enolase-like, N-terminal domain"/>
    <property type="match status" value="1"/>
</dbReference>
<dbReference type="InterPro" id="IPR013341">
    <property type="entry name" value="Mandelate_racemase_N_dom"/>
</dbReference>
<dbReference type="InterPro" id="IPR034593">
    <property type="entry name" value="DgoD-like"/>
</dbReference>
<dbReference type="EMBL" id="OMOI01000001">
    <property type="protein sequence ID" value="SPF75731.1"/>
    <property type="molecule type" value="Genomic_DNA"/>
</dbReference>
<evidence type="ECO:0000259" key="2">
    <source>
        <dbReference type="SMART" id="SM00922"/>
    </source>
</evidence>
<dbReference type="Pfam" id="PF02746">
    <property type="entry name" value="MR_MLE_N"/>
    <property type="match status" value="1"/>
</dbReference>
<organism evidence="3 4">
    <name type="scientific">Aliiroseovarius pelagivivens</name>
    <dbReference type="NCBI Taxonomy" id="1639690"/>
    <lineage>
        <taxon>Bacteria</taxon>
        <taxon>Pseudomonadati</taxon>
        <taxon>Pseudomonadota</taxon>
        <taxon>Alphaproteobacteria</taxon>
        <taxon>Rhodobacterales</taxon>
        <taxon>Paracoccaceae</taxon>
        <taxon>Aliiroseovarius</taxon>
    </lineage>
</organism>
<dbReference type="AlphaFoldDB" id="A0A2R8AI54"/>
<dbReference type="Gene3D" id="3.20.20.120">
    <property type="entry name" value="Enolase-like C-terminal domain"/>
    <property type="match status" value="1"/>
</dbReference>
<accession>A0A2R8AI54</accession>